<dbReference type="EMBL" id="MTSD02000004">
    <property type="protein sequence ID" value="OOV86952.1"/>
    <property type="molecule type" value="Genomic_DNA"/>
</dbReference>
<dbReference type="AlphaFoldDB" id="A0A1T1HAW1"/>
<comment type="caution">
    <text evidence="2">The sequence shown here is derived from an EMBL/GenBank/DDBJ whole genome shotgun (WGS) entry which is preliminary data.</text>
</comment>
<organism evidence="2 3">
    <name type="scientific">Oceanospirillum linum</name>
    <dbReference type="NCBI Taxonomy" id="966"/>
    <lineage>
        <taxon>Bacteria</taxon>
        <taxon>Pseudomonadati</taxon>
        <taxon>Pseudomonadota</taxon>
        <taxon>Gammaproteobacteria</taxon>
        <taxon>Oceanospirillales</taxon>
        <taxon>Oceanospirillaceae</taxon>
        <taxon>Oceanospirillum</taxon>
    </lineage>
</organism>
<dbReference type="PANTHER" id="PTHR33121:SF76">
    <property type="entry name" value="SIGNALING PROTEIN"/>
    <property type="match status" value="1"/>
</dbReference>
<dbReference type="InterPro" id="IPR001633">
    <property type="entry name" value="EAL_dom"/>
</dbReference>
<dbReference type="PANTHER" id="PTHR33121">
    <property type="entry name" value="CYCLIC DI-GMP PHOSPHODIESTERASE PDEF"/>
    <property type="match status" value="1"/>
</dbReference>
<evidence type="ECO:0000313" key="2">
    <source>
        <dbReference type="EMBL" id="OOV86952.1"/>
    </source>
</evidence>
<evidence type="ECO:0000313" key="3">
    <source>
        <dbReference type="Proteomes" id="UP000190064"/>
    </source>
</evidence>
<dbReference type="Gene3D" id="3.20.20.450">
    <property type="entry name" value="EAL domain"/>
    <property type="match status" value="1"/>
</dbReference>
<accession>A0A1T1HAW1</accession>
<protein>
    <recommendedName>
        <fullName evidence="1">EAL domain-containing protein</fullName>
    </recommendedName>
</protein>
<dbReference type="Proteomes" id="UP000190064">
    <property type="component" value="Unassembled WGS sequence"/>
</dbReference>
<gene>
    <name evidence="2" type="ORF">BTA35_0211200</name>
</gene>
<dbReference type="GO" id="GO:0071111">
    <property type="term" value="F:cyclic-guanylate-specific phosphodiesterase activity"/>
    <property type="evidence" value="ECO:0007669"/>
    <property type="project" value="InterPro"/>
</dbReference>
<dbReference type="STRING" id="966.BTA35_0211200"/>
<keyword evidence="3" id="KW-1185">Reference proteome</keyword>
<dbReference type="InterPro" id="IPR035919">
    <property type="entry name" value="EAL_sf"/>
</dbReference>
<dbReference type="InterPro" id="IPR050706">
    <property type="entry name" value="Cyclic-di-GMP_PDE-like"/>
</dbReference>
<evidence type="ECO:0000259" key="1">
    <source>
        <dbReference type="PROSITE" id="PS50883"/>
    </source>
</evidence>
<name>A0A1T1HAW1_OCELI</name>
<dbReference type="CDD" id="cd01948">
    <property type="entry name" value="EAL"/>
    <property type="match status" value="1"/>
</dbReference>
<dbReference type="SUPFAM" id="SSF141868">
    <property type="entry name" value="EAL domain-like"/>
    <property type="match status" value="1"/>
</dbReference>
<proteinExistence type="predicted"/>
<dbReference type="PROSITE" id="PS50883">
    <property type="entry name" value="EAL"/>
    <property type="match status" value="1"/>
</dbReference>
<reference evidence="2" key="1">
    <citation type="submission" date="2017-02" db="EMBL/GenBank/DDBJ databases">
        <title>Draft Genome Sequence of the Salt Water Bacterium Oceanospirillum linum ATCC 11336.</title>
        <authorList>
            <person name="Trachtenberg A.M."/>
            <person name="Carney J.G."/>
            <person name="Linnane J.D."/>
            <person name="Rheaume B.A."/>
            <person name="Pitts N.L."/>
            <person name="Mykles D.L."/>
            <person name="Maclea K.S."/>
        </authorList>
    </citation>
    <scope>NUCLEOTIDE SEQUENCE [LARGE SCALE GENOMIC DNA]</scope>
    <source>
        <strain evidence="2">ATCC 11336</strain>
    </source>
</reference>
<feature type="domain" description="EAL" evidence="1">
    <location>
        <begin position="7"/>
        <end position="244"/>
    </location>
</feature>
<dbReference type="SMART" id="SM00052">
    <property type="entry name" value="EAL"/>
    <property type="match status" value="1"/>
</dbReference>
<dbReference type="Pfam" id="PF00563">
    <property type="entry name" value="EAL"/>
    <property type="match status" value="1"/>
</dbReference>
<dbReference type="RefSeq" id="WP_139363655.1">
    <property type="nucleotide sequence ID" value="NZ_FXTS01000005.1"/>
</dbReference>
<sequence length="244" mass="28087">MFKEVFSDIDNFTLYDVIQNRRFGVEYQPIVEPKSGEIMAWEGLARFINQDGKLLRPDLVFEALHADELSLFNVEYQMKWLQLTSAPQGDKLFLNIDPHAFAFFGNDERNPLLELLKGKNHLVVEIIENTDASDAVYSSDMGRAYREQGLQIALDDIGAPNSMLSFDVLLSVDYLKLDRSWIKNQKKPHYGHLLNTLCSFARASGKKLVLEGVENEEDLMFAQQLGVDYVQGFYYRSLFRQEMP</sequence>